<protein>
    <submittedName>
        <fullName evidence="4">NmrA/HSCARG family protein</fullName>
    </submittedName>
</protein>
<keyword evidence="2" id="KW-0521">NADP</keyword>
<dbReference type="Gene3D" id="3.90.25.10">
    <property type="entry name" value="UDP-galactose 4-epimerase, domain 1"/>
    <property type="match status" value="1"/>
</dbReference>
<accession>A0A2T9IYQ8</accession>
<comment type="similarity">
    <text evidence="1">Belongs to the NmrA-type oxidoreductase family.</text>
</comment>
<dbReference type="InterPro" id="IPR051164">
    <property type="entry name" value="NmrA-like_oxidored"/>
</dbReference>
<feature type="domain" description="NmrA-like" evidence="3">
    <location>
        <begin position="12"/>
        <end position="286"/>
    </location>
</feature>
<sequence length="313" mass="33498">MKGFLCRNSTHGLILVTGATGKQGGAVVQALLAAGRPVRAMTRDLNSTAAQALSAQGVEVVKGDFNDAASLDAALAGVDGVFSMQMGSHPGDPETEIVTGKALIEAAKRAGVDTVVHTSVARAGDQKNFVGWDEGRWEPLYWNNKAAVIDMVKAQGFPHWTILKPAMIMEDILPPQADLQFPTLRTRGRFETVIDADTGIDWIAAADIGAFAAAAFAEPERFHGHEIDLASETFTLPVVADKMAKATGKAVTAVTLSQDEALARHWGELFTSSEAWNNVEGYKVDLEAARSWGVPLTSLDAFIEQHRDKFVIG</sequence>
<proteinExistence type="inferred from homology"/>
<gene>
    <name evidence="4" type="ORF">DDF65_22500</name>
</gene>
<evidence type="ECO:0000256" key="1">
    <source>
        <dbReference type="ARBA" id="ARBA00006328"/>
    </source>
</evidence>
<dbReference type="InterPro" id="IPR036291">
    <property type="entry name" value="NAD(P)-bd_dom_sf"/>
</dbReference>
<dbReference type="EMBL" id="QDKP01000063">
    <property type="protein sequence ID" value="PVM72349.1"/>
    <property type="molecule type" value="Genomic_DNA"/>
</dbReference>
<keyword evidence="5" id="KW-1185">Reference proteome</keyword>
<dbReference type="PANTHER" id="PTHR42748">
    <property type="entry name" value="NITROGEN METABOLITE REPRESSION PROTEIN NMRA FAMILY MEMBER"/>
    <property type="match status" value="1"/>
</dbReference>
<dbReference type="Gene3D" id="3.40.50.720">
    <property type="entry name" value="NAD(P)-binding Rossmann-like Domain"/>
    <property type="match status" value="1"/>
</dbReference>
<organism evidence="4 5">
    <name type="scientific">Caulobacter radicis</name>
    <dbReference type="NCBI Taxonomy" id="2172650"/>
    <lineage>
        <taxon>Bacteria</taxon>
        <taxon>Pseudomonadati</taxon>
        <taxon>Pseudomonadota</taxon>
        <taxon>Alphaproteobacteria</taxon>
        <taxon>Caulobacterales</taxon>
        <taxon>Caulobacteraceae</taxon>
        <taxon>Caulobacter</taxon>
    </lineage>
</organism>
<dbReference type="Proteomes" id="UP000244913">
    <property type="component" value="Unassembled WGS sequence"/>
</dbReference>
<dbReference type="SUPFAM" id="SSF51735">
    <property type="entry name" value="NAD(P)-binding Rossmann-fold domains"/>
    <property type="match status" value="1"/>
</dbReference>
<comment type="caution">
    <text evidence="4">The sequence shown here is derived from an EMBL/GenBank/DDBJ whole genome shotgun (WGS) entry which is preliminary data.</text>
</comment>
<evidence type="ECO:0000259" key="3">
    <source>
        <dbReference type="Pfam" id="PF05368"/>
    </source>
</evidence>
<evidence type="ECO:0000313" key="5">
    <source>
        <dbReference type="Proteomes" id="UP000244913"/>
    </source>
</evidence>
<reference evidence="4 5" key="1">
    <citation type="submission" date="2018-04" db="EMBL/GenBank/DDBJ databases">
        <title>The genome sequence of Caulobacter sp. 736.</title>
        <authorList>
            <person name="Gao J."/>
            <person name="Sun J."/>
        </authorList>
    </citation>
    <scope>NUCLEOTIDE SEQUENCE [LARGE SCALE GENOMIC DNA]</scope>
    <source>
        <strain evidence="4 5">736</strain>
    </source>
</reference>
<dbReference type="Pfam" id="PF05368">
    <property type="entry name" value="NmrA"/>
    <property type="match status" value="1"/>
</dbReference>
<dbReference type="PANTHER" id="PTHR42748:SF7">
    <property type="entry name" value="NMRA LIKE REDOX SENSOR 1-RELATED"/>
    <property type="match status" value="1"/>
</dbReference>
<evidence type="ECO:0000256" key="2">
    <source>
        <dbReference type="ARBA" id="ARBA00022857"/>
    </source>
</evidence>
<evidence type="ECO:0000313" key="4">
    <source>
        <dbReference type="EMBL" id="PVM72349.1"/>
    </source>
</evidence>
<dbReference type="AlphaFoldDB" id="A0A2T9IYQ8"/>
<dbReference type="RefSeq" id="WP_116569755.1">
    <property type="nucleotide sequence ID" value="NZ_QDKP01000063.1"/>
</dbReference>
<dbReference type="InterPro" id="IPR008030">
    <property type="entry name" value="NmrA-like"/>
</dbReference>
<name>A0A2T9IYQ8_9CAUL</name>